<name>A0A0K2URA4_LEPSM</name>
<dbReference type="AlphaFoldDB" id="A0A0K2URA4"/>
<evidence type="ECO:0000313" key="1">
    <source>
        <dbReference type="EMBL" id="CDW40788.1"/>
    </source>
</evidence>
<protein>
    <submittedName>
        <fullName evidence="1">Uncharacterized protein</fullName>
    </submittedName>
</protein>
<reference evidence="1" key="1">
    <citation type="submission" date="2014-05" db="EMBL/GenBank/DDBJ databases">
        <authorList>
            <person name="Chronopoulou M."/>
        </authorList>
    </citation>
    <scope>NUCLEOTIDE SEQUENCE</scope>
    <source>
        <tissue evidence="1">Whole organism</tissue>
    </source>
</reference>
<proteinExistence type="predicted"/>
<accession>A0A0K2URA4</accession>
<organism evidence="1">
    <name type="scientific">Lepeophtheirus salmonis</name>
    <name type="common">Salmon louse</name>
    <name type="synonym">Caligus salmonis</name>
    <dbReference type="NCBI Taxonomy" id="72036"/>
    <lineage>
        <taxon>Eukaryota</taxon>
        <taxon>Metazoa</taxon>
        <taxon>Ecdysozoa</taxon>
        <taxon>Arthropoda</taxon>
        <taxon>Crustacea</taxon>
        <taxon>Multicrustacea</taxon>
        <taxon>Hexanauplia</taxon>
        <taxon>Copepoda</taxon>
        <taxon>Siphonostomatoida</taxon>
        <taxon>Caligidae</taxon>
        <taxon>Lepeophtheirus</taxon>
    </lineage>
</organism>
<dbReference type="EMBL" id="HACA01023428">
    <property type="protein sequence ID" value="CDW40789.1"/>
    <property type="molecule type" value="Transcribed_RNA"/>
</dbReference>
<sequence>MISLHLPGRACRGTVLVKQIVVTGYRDFQPWKNMVPEDLVVDILVDFLVGLEEVGKHLAAVGYHYAENHDLNWMFGSEGPLDLSS</sequence>
<dbReference type="EMBL" id="HACA01023427">
    <property type="protein sequence ID" value="CDW40788.1"/>
    <property type="molecule type" value="Transcribed_RNA"/>
</dbReference>